<keyword evidence="1" id="KW-1133">Transmembrane helix</keyword>
<proteinExistence type="predicted"/>
<sequence length="136" mass="14811">MLVVKYVLFVLVLVYASYCDIKTRIIPDRVHIIIILLGLINLNWIPSILGLVLVPLPFLVVALVRNGSMGGGDVKLVGACSFYLGFTGGLIGSSVGLAFGILTSILYSRYKLKKYNGKIALVPYLGVGYLLIMVNY</sequence>
<dbReference type="RefSeq" id="WP_212691189.1">
    <property type="nucleotide sequence ID" value="NZ_CP058561.1"/>
</dbReference>
<dbReference type="AlphaFoldDB" id="A0A8J8MDU0"/>
<dbReference type="KEGG" id="vgu:HYG85_20180"/>
<keyword evidence="1" id="KW-0472">Membrane</keyword>
<dbReference type="GO" id="GO:0016020">
    <property type="term" value="C:membrane"/>
    <property type="evidence" value="ECO:0007669"/>
    <property type="project" value="InterPro"/>
</dbReference>
<evidence type="ECO:0000259" key="2">
    <source>
        <dbReference type="Pfam" id="PF01478"/>
    </source>
</evidence>
<accession>A0A8J8MDU0</accession>
<evidence type="ECO:0000313" key="3">
    <source>
        <dbReference type="EMBL" id="QUH31112.1"/>
    </source>
</evidence>
<dbReference type="InterPro" id="IPR000045">
    <property type="entry name" value="Prepilin_IV_endopep_pep"/>
</dbReference>
<dbReference type="Pfam" id="PF01478">
    <property type="entry name" value="Peptidase_A24"/>
    <property type="match status" value="1"/>
</dbReference>
<protein>
    <submittedName>
        <fullName evidence="3">Prepilin peptidase</fullName>
    </submittedName>
</protein>
<feature type="transmembrane region" description="Helical" evidence="1">
    <location>
        <begin position="119"/>
        <end position="135"/>
    </location>
</feature>
<dbReference type="GO" id="GO:0004190">
    <property type="term" value="F:aspartic-type endopeptidase activity"/>
    <property type="evidence" value="ECO:0007669"/>
    <property type="project" value="InterPro"/>
</dbReference>
<feature type="transmembrane region" description="Helical" evidence="1">
    <location>
        <begin position="33"/>
        <end position="62"/>
    </location>
</feature>
<feature type="domain" description="Prepilin type IV endopeptidase peptidase" evidence="2">
    <location>
        <begin position="8"/>
        <end position="100"/>
    </location>
</feature>
<feature type="transmembrane region" description="Helical" evidence="1">
    <location>
        <begin position="82"/>
        <end position="107"/>
    </location>
</feature>
<keyword evidence="4" id="KW-1185">Reference proteome</keyword>
<evidence type="ECO:0000313" key="4">
    <source>
        <dbReference type="Proteomes" id="UP000677305"/>
    </source>
</evidence>
<reference evidence="3 4" key="1">
    <citation type="submission" date="2020-07" db="EMBL/GenBank/DDBJ databases">
        <title>Vallitalea guaymasensis genome.</title>
        <authorList>
            <person name="Postec A."/>
        </authorList>
    </citation>
    <scope>NUCLEOTIDE SEQUENCE [LARGE SCALE GENOMIC DNA]</scope>
    <source>
        <strain evidence="3 4">Ra1766G1</strain>
    </source>
</reference>
<dbReference type="EMBL" id="CP058561">
    <property type="protein sequence ID" value="QUH31112.1"/>
    <property type="molecule type" value="Genomic_DNA"/>
</dbReference>
<dbReference type="Proteomes" id="UP000677305">
    <property type="component" value="Chromosome"/>
</dbReference>
<organism evidence="3 4">
    <name type="scientific">Vallitalea guaymasensis</name>
    <dbReference type="NCBI Taxonomy" id="1185412"/>
    <lineage>
        <taxon>Bacteria</taxon>
        <taxon>Bacillati</taxon>
        <taxon>Bacillota</taxon>
        <taxon>Clostridia</taxon>
        <taxon>Lachnospirales</taxon>
        <taxon>Vallitaleaceae</taxon>
        <taxon>Vallitalea</taxon>
    </lineage>
</organism>
<name>A0A8J8MDU0_9FIRM</name>
<keyword evidence="1" id="KW-0812">Transmembrane</keyword>
<dbReference type="Gene3D" id="1.20.120.1220">
    <property type="match status" value="1"/>
</dbReference>
<gene>
    <name evidence="3" type="ORF">HYG85_20180</name>
</gene>
<evidence type="ECO:0000256" key="1">
    <source>
        <dbReference type="SAM" id="Phobius"/>
    </source>
</evidence>